<evidence type="ECO:0000256" key="1">
    <source>
        <dbReference type="SAM" id="MobiDB-lite"/>
    </source>
</evidence>
<feature type="compositionally biased region" description="Pro residues" evidence="1">
    <location>
        <begin position="718"/>
        <end position="729"/>
    </location>
</feature>
<dbReference type="AlphaFoldDB" id="A0A318JZ44"/>
<dbReference type="OrthoDB" id="5959484at2"/>
<dbReference type="Gene3D" id="3.40.1360.10">
    <property type="match status" value="1"/>
</dbReference>
<proteinExistence type="predicted"/>
<dbReference type="CDD" id="cd01029">
    <property type="entry name" value="TOPRIM_primases"/>
    <property type="match status" value="1"/>
</dbReference>
<protein>
    <submittedName>
        <fullName evidence="2">Uncharacterized protein DUF3987</fullName>
    </submittedName>
</protein>
<sequence>MADLTIKPSDEARMAARRLSAQAQAAGYKPEALHTYTDTSGTALYWRIRAKHDNGDKWIRPMYHGGGQYRFGEPPAPAGGKPLYGLHALALQPDDAVFLVEGEKAADALLRLGHVAVTSGAADSANVADWTPLVGRSVTIWPDNDEAGAKYLADCLPLLQAAGVAAISIVDVSVLSLPSKGDVVDWLAAHQPAELAALPLIEVEMPDTGPEPFERDSEPTPWPADCLPGAMQEAAQAIAEHVQAPEPLAGMAVLAAVAHVAQRIANADHPKMGAMPCSLFVLSLANSGDRKSATFSLATHPITQSEIEQRQRHKTQAEAVERQAAAARGPEREDILQDRPRDPRSVYTEATLEKIVSDFVRGSRPALSWSSDEAAQFFGGHTLKSDTRAGALGVLTRLFDGRGVERDRIGQDSGSGVRYNVRFGLFLSGQPSVIASSLTDPLLRDQGLLPRFLLSSPPSLAGGRFLDESTLTQRADHDQRLGRYWAVLGRMNQQPENVDQYGGLELPSATLSTDATALWLAFYNATEARQAPLDGDLTGSLQAFGGRAGELAVRVATVFAVWRHFEQPAEHLLVSGEDMARACSLVSYSLAEWLRLSETTQLSATERDAQELLKFLQRDDVRWKTFTKSAIATKGYGPLRKDKDRRNAALNELVRRQWLTFDGASFTLQGMQLSGRANANSANPANSQGWSGGEVSKISTISISNSPKPSFSELALSSPPPVTTAPPVPALDSQSIDDWSAAYEAADHLLTGTDEVKF</sequence>
<accession>A0A318JZ44</accession>
<dbReference type="Proteomes" id="UP000248395">
    <property type="component" value="Unassembled WGS sequence"/>
</dbReference>
<organism evidence="2 3">
    <name type="scientific">Aquitalea magnusonii</name>
    <dbReference type="NCBI Taxonomy" id="332411"/>
    <lineage>
        <taxon>Bacteria</taxon>
        <taxon>Pseudomonadati</taxon>
        <taxon>Pseudomonadota</taxon>
        <taxon>Betaproteobacteria</taxon>
        <taxon>Neisseriales</taxon>
        <taxon>Chromobacteriaceae</taxon>
        <taxon>Aquitalea</taxon>
    </lineage>
</organism>
<evidence type="ECO:0000313" key="3">
    <source>
        <dbReference type="Proteomes" id="UP000248395"/>
    </source>
</evidence>
<reference evidence="2 3" key="1">
    <citation type="submission" date="2018-05" db="EMBL/GenBank/DDBJ databases">
        <title>Genomic Encyclopedia of Type Strains, Phase IV (KMG-IV): sequencing the most valuable type-strain genomes for metagenomic binning, comparative biology and taxonomic classification.</title>
        <authorList>
            <person name="Goeker M."/>
        </authorList>
    </citation>
    <scope>NUCLEOTIDE SEQUENCE [LARGE SCALE GENOMIC DNA]</scope>
    <source>
        <strain evidence="2 3">DSM 25134</strain>
    </source>
</reference>
<name>A0A318JZ44_9NEIS</name>
<dbReference type="InterPro" id="IPR034154">
    <property type="entry name" value="TOPRIM_DnaG/twinkle"/>
</dbReference>
<gene>
    <name evidence="2" type="ORF">DFR38_101101</name>
</gene>
<dbReference type="RefSeq" id="WP_158527666.1">
    <property type="nucleotide sequence ID" value="NZ_LNQU01000029.1"/>
</dbReference>
<comment type="caution">
    <text evidence="2">The sequence shown here is derived from an EMBL/GenBank/DDBJ whole genome shotgun (WGS) entry which is preliminary data.</text>
</comment>
<keyword evidence="3" id="KW-1185">Reference proteome</keyword>
<dbReference type="InterPro" id="IPR025048">
    <property type="entry name" value="DUF3987"/>
</dbReference>
<evidence type="ECO:0000313" key="2">
    <source>
        <dbReference type="EMBL" id="PXX51044.1"/>
    </source>
</evidence>
<feature type="region of interest" description="Disordered" evidence="1">
    <location>
        <begin position="709"/>
        <end position="733"/>
    </location>
</feature>
<dbReference type="Pfam" id="PF13148">
    <property type="entry name" value="DUF3987"/>
    <property type="match status" value="1"/>
</dbReference>
<dbReference type="EMBL" id="QJKC01000001">
    <property type="protein sequence ID" value="PXX51044.1"/>
    <property type="molecule type" value="Genomic_DNA"/>
</dbReference>